<dbReference type="InterPro" id="IPR006094">
    <property type="entry name" value="Oxid_FAD_bind_N"/>
</dbReference>
<accession>A0ABS1VT27</accession>
<dbReference type="Pfam" id="PF08031">
    <property type="entry name" value="BBE"/>
    <property type="match status" value="1"/>
</dbReference>
<feature type="domain" description="FAD-binding PCMH-type" evidence="6">
    <location>
        <begin position="24"/>
        <end position="188"/>
    </location>
</feature>
<sequence>MTLDVIRPGDAGYDEARAVFLGRVDRRPAMIVRAWDAGDVQAAVRMGVPLAVRSGGHGWHGVQDDAVVLDLSGMRGLEVDPEGRTAWAEPGVTAAQYATATGEFGLTTGFGDTGSVGVGGLTVGGGIGYLVRKHGLTIDALLAAEVVTAGGELVRADARTNPDLFWAIRGGGGNFGVITRFQFRLYEVGTVLGGLLVLPATPAVLAGYLAASDAAPEELSSILTVMTAPPLPFLPAELHGRPVAMAMVVHAGDPVEGERAIAPLRRLATPIADFVQPVPYASLYDGEPEDYHPLSVGRTWFADELTEQDLVVALGHLEAATADPAVLQLRVLGGAMARVPVGATAMAHRQRRLMIAAAAVYPGPAQAEEQAAWLTGLVGELKHTQHGAYVNFTHEDAQERIHESYPAATYDRLAAIKRRYDPGNMFRFNANIAP</sequence>
<name>A0ABS1VT27_9ACTN</name>
<dbReference type="Gene3D" id="3.40.462.20">
    <property type="match status" value="1"/>
</dbReference>
<dbReference type="Proteomes" id="UP000598996">
    <property type="component" value="Unassembled WGS sequence"/>
</dbReference>
<evidence type="ECO:0000313" key="8">
    <source>
        <dbReference type="Proteomes" id="UP000598996"/>
    </source>
</evidence>
<evidence type="ECO:0000259" key="6">
    <source>
        <dbReference type="PROSITE" id="PS51387"/>
    </source>
</evidence>
<evidence type="ECO:0000256" key="1">
    <source>
        <dbReference type="ARBA" id="ARBA00001974"/>
    </source>
</evidence>
<keyword evidence="5" id="KW-0560">Oxidoreductase</keyword>
<dbReference type="PROSITE" id="PS51387">
    <property type="entry name" value="FAD_PCMH"/>
    <property type="match status" value="1"/>
</dbReference>
<reference evidence="7 8" key="1">
    <citation type="submission" date="2021-01" db="EMBL/GenBank/DDBJ databases">
        <title>Actinoplanes sp. nov. LDG1-01 isolated from lichen.</title>
        <authorList>
            <person name="Saeng-In P."/>
            <person name="Phongsopitanun W."/>
            <person name="Kanchanasin P."/>
            <person name="Yuki M."/>
            <person name="Kudo T."/>
            <person name="Ohkuma M."/>
            <person name="Tanasupawat S."/>
        </authorList>
    </citation>
    <scope>NUCLEOTIDE SEQUENCE [LARGE SCALE GENOMIC DNA]</scope>
    <source>
        <strain evidence="7 8">LDG1-01</strain>
    </source>
</reference>
<evidence type="ECO:0000256" key="4">
    <source>
        <dbReference type="ARBA" id="ARBA00022827"/>
    </source>
</evidence>
<dbReference type="InterPro" id="IPR012951">
    <property type="entry name" value="BBE"/>
</dbReference>
<protein>
    <submittedName>
        <fullName evidence="7">FAD-binding oxidoreductase</fullName>
    </submittedName>
</protein>
<evidence type="ECO:0000256" key="2">
    <source>
        <dbReference type="ARBA" id="ARBA00005466"/>
    </source>
</evidence>
<dbReference type="InterPro" id="IPR036318">
    <property type="entry name" value="FAD-bd_PCMH-like_sf"/>
</dbReference>
<keyword evidence="8" id="KW-1185">Reference proteome</keyword>
<evidence type="ECO:0000313" key="7">
    <source>
        <dbReference type="EMBL" id="MBL7257611.1"/>
    </source>
</evidence>
<comment type="cofactor">
    <cofactor evidence="1">
        <name>FAD</name>
        <dbReference type="ChEBI" id="CHEBI:57692"/>
    </cofactor>
</comment>
<dbReference type="Pfam" id="PF01565">
    <property type="entry name" value="FAD_binding_4"/>
    <property type="match status" value="1"/>
</dbReference>
<dbReference type="SUPFAM" id="SSF56176">
    <property type="entry name" value="FAD-binding/transporter-associated domain-like"/>
    <property type="match status" value="1"/>
</dbReference>
<dbReference type="InterPro" id="IPR050416">
    <property type="entry name" value="FAD-linked_Oxidoreductase"/>
</dbReference>
<dbReference type="EMBL" id="JAENHO010000007">
    <property type="protein sequence ID" value="MBL7257611.1"/>
    <property type="molecule type" value="Genomic_DNA"/>
</dbReference>
<gene>
    <name evidence="7" type="ORF">JKJ07_25240</name>
</gene>
<proteinExistence type="inferred from homology"/>
<dbReference type="Gene3D" id="3.30.465.10">
    <property type="match status" value="1"/>
</dbReference>
<dbReference type="PANTHER" id="PTHR42973:SF39">
    <property type="entry name" value="FAD-BINDING PCMH-TYPE DOMAIN-CONTAINING PROTEIN"/>
    <property type="match status" value="1"/>
</dbReference>
<evidence type="ECO:0000256" key="5">
    <source>
        <dbReference type="ARBA" id="ARBA00023002"/>
    </source>
</evidence>
<dbReference type="InterPro" id="IPR016166">
    <property type="entry name" value="FAD-bd_PCMH"/>
</dbReference>
<dbReference type="Gene3D" id="3.30.43.10">
    <property type="entry name" value="Uridine Diphospho-n-acetylenolpyruvylglucosamine Reductase, domain 2"/>
    <property type="match status" value="1"/>
</dbReference>
<dbReference type="InterPro" id="IPR016169">
    <property type="entry name" value="FAD-bd_PCMH_sub2"/>
</dbReference>
<organism evidence="7 8">
    <name type="scientific">Paractinoplanes lichenicola</name>
    <dbReference type="NCBI Taxonomy" id="2802976"/>
    <lineage>
        <taxon>Bacteria</taxon>
        <taxon>Bacillati</taxon>
        <taxon>Actinomycetota</taxon>
        <taxon>Actinomycetes</taxon>
        <taxon>Micromonosporales</taxon>
        <taxon>Micromonosporaceae</taxon>
        <taxon>Paractinoplanes</taxon>
    </lineage>
</organism>
<comment type="caution">
    <text evidence="7">The sequence shown here is derived from an EMBL/GenBank/DDBJ whole genome shotgun (WGS) entry which is preliminary data.</text>
</comment>
<keyword evidence="4" id="KW-0274">FAD</keyword>
<comment type="similarity">
    <text evidence="2">Belongs to the oxygen-dependent FAD-linked oxidoreductase family.</text>
</comment>
<keyword evidence="3" id="KW-0285">Flavoprotein</keyword>
<evidence type="ECO:0000256" key="3">
    <source>
        <dbReference type="ARBA" id="ARBA00022630"/>
    </source>
</evidence>
<dbReference type="RefSeq" id="WP_202994239.1">
    <property type="nucleotide sequence ID" value="NZ_JAENHO010000007.1"/>
</dbReference>
<dbReference type="PANTHER" id="PTHR42973">
    <property type="entry name" value="BINDING OXIDOREDUCTASE, PUTATIVE (AFU_ORTHOLOGUE AFUA_1G17690)-RELATED"/>
    <property type="match status" value="1"/>
</dbReference>
<dbReference type="InterPro" id="IPR016167">
    <property type="entry name" value="FAD-bd_PCMH_sub1"/>
</dbReference>